<name>A0A6A0B1D0_9ACTN</name>
<organism evidence="1 2">
    <name type="scientific">Streptomyces pacificus</name>
    <dbReference type="NCBI Taxonomy" id="2705029"/>
    <lineage>
        <taxon>Bacteria</taxon>
        <taxon>Bacillati</taxon>
        <taxon>Actinomycetota</taxon>
        <taxon>Actinomycetes</taxon>
        <taxon>Kitasatosporales</taxon>
        <taxon>Streptomycetaceae</taxon>
        <taxon>Streptomyces</taxon>
    </lineage>
</organism>
<protein>
    <submittedName>
        <fullName evidence="1">Uncharacterized protein</fullName>
    </submittedName>
</protein>
<dbReference type="AlphaFoldDB" id="A0A6A0B1D0"/>
<dbReference type="RefSeq" id="WP_109296541.1">
    <property type="nucleotide sequence ID" value="NZ_BLLG01000017.1"/>
</dbReference>
<comment type="caution">
    <text evidence="1">The sequence shown here is derived from an EMBL/GenBank/DDBJ whole genome shotgun (WGS) entry which is preliminary data.</text>
</comment>
<gene>
    <name evidence="1" type="ORF">SCWH03_47370</name>
</gene>
<evidence type="ECO:0000313" key="2">
    <source>
        <dbReference type="Proteomes" id="UP000484988"/>
    </source>
</evidence>
<proteinExistence type="predicted"/>
<reference evidence="1 2" key="1">
    <citation type="submission" date="2020-02" db="EMBL/GenBank/DDBJ databases">
        <title>Whole Genome Shotgun Sequence of Streptomyces sp. strain CWH03.</title>
        <authorList>
            <person name="Dohra H."/>
            <person name="Kodani S."/>
            <person name="Yamamura H."/>
        </authorList>
    </citation>
    <scope>NUCLEOTIDE SEQUENCE [LARGE SCALE GENOMIC DNA]</scope>
    <source>
        <strain evidence="1 2">CWH03</strain>
    </source>
</reference>
<evidence type="ECO:0000313" key="1">
    <source>
        <dbReference type="EMBL" id="GFH38495.1"/>
    </source>
</evidence>
<accession>A0A6A0B1D0</accession>
<keyword evidence="2" id="KW-1185">Reference proteome</keyword>
<sequence length="116" mass="12886">MEPTAADISELTWICDDLPQLRTWAAKKEWAVDLDRAVDELRNGTRTAAAVAEEVRRRLGWPVRRRGYEPAPGQAPAPPPAGFYTCPGRRCSRWKHRAPGGPLPECALFGEPMSFG</sequence>
<dbReference type="EMBL" id="BLLG01000017">
    <property type="protein sequence ID" value="GFH38495.1"/>
    <property type="molecule type" value="Genomic_DNA"/>
</dbReference>
<dbReference type="Proteomes" id="UP000484988">
    <property type="component" value="Unassembled WGS sequence"/>
</dbReference>